<dbReference type="EMBL" id="QTSX02000536">
    <property type="protein sequence ID" value="KAJ9086899.1"/>
    <property type="molecule type" value="Genomic_DNA"/>
</dbReference>
<proteinExistence type="predicted"/>
<protein>
    <submittedName>
        <fullName evidence="1">Uncharacterized protein</fullName>
    </submittedName>
</protein>
<accession>A0ACC2UJ20</accession>
<keyword evidence="2" id="KW-1185">Reference proteome</keyword>
<gene>
    <name evidence="1" type="ORF">DSO57_1038829</name>
</gene>
<sequence>MVNTNNVLVTGGSGFIGLHVVKQLLESGYSVNTTTRALASDTALPLKEMAEQYPGKLHIFEATLLEEGSFAESMRGMDAVFHLATPVMPHSDNVYESQIRPAIEGTRNVLETCLLSPSVKTVVLTSSAFTVVSPNPTNNHNYTEDDFTNPDDSPDMAYVIAKVEAEKYALDFAQKHRDKIRLVCLNPVFVFGPEIQVLLHLTITDPIGMIPAVDVRDVAVAHVRALEAESLDGRIIIHSSMVRWSEMAEMLAKHVPTAKVPTENHITDEPNYTLSNAKSKSTLSMEYIPIEKSLHDLIHQIAEFQ</sequence>
<reference evidence="1" key="1">
    <citation type="submission" date="2022-04" db="EMBL/GenBank/DDBJ databases">
        <title>Genome of the entomopathogenic fungus Entomophthora muscae.</title>
        <authorList>
            <person name="Elya C."/>
            <person name="Lovett B.R."/>
            <person name="Lee E."/>
            <person name="Macias A.M."/>
            <person name="Hajek A.E."/>
            <person name="De Bivort B.L."/>
            <person name="Kasson M.T."/>
            <person name="De Fine Licht H.H."/>
            <person name="Stajich J.E."/>
        </authorList>
    </citation>
    <scope>NUCLEOTIDE SEQUENCE</scope>
    <source>
        <strain evidence="1">Berkeley</strain>
    </source>
</reference>
<evidence type="ECO:0000313" key="1">
    <source>
        <dbReference type="EMBL" id="KAJ9086899.1"/>
    </source>
</evidence>
<dbReference type="Proteomes" id="UP001165960">
    <property type="component" value="Unassembled WGS sequence"/>
</dbReference>
<name>A0ACC2UJ20_9FUNG</name>
<organism evidence="1 2">
    <name type="scientific">Entomophthora muscae</name>
    <dbReference type="NCBI Taxonomy" id="34485"/>
    <lineage>
        <taxon>Eukaryota</taxon>
        <taxon>Fungi</taxon>
        <taxon>Fungi incertae sedis</taxon>
        <taxon>Zoopagomycota</taxon>
        <taxon>Entomophthoromycotina</taxon>
        <taxon>Entomophthoromycetes</taxon>
        <taxon>Entomophthorales</taxon>
        <taxon>Entomophthoraceae</taxon>
        <taxon>Entomophthora</taxon>
    </lineage>
</organism>
<evidence type="ECO:0000313" key="2">
    <source>
        <dbReference type="Proteomes" id="UP001165960"/>
    </source>
</evidence>
<comment type="caution">
    <text evidence="1">The sequence shown here is derived from an EMBL/GenBank/DDBJ whole genome shotgun (WGS) entry which is preliminary data.</text>
</comment>